<keyword evidence="4" id="KW-1185">Reference proteome</keyword>
<sequence length="355" mass="39500">MDKINDTSASTSNRKWWNRLWALKLPKKVKIFAWRVINDALPTAVNLMHRKILPNAACSLCNCHRESLGHAIFLCTRAKQVWSIAKVHMATAIPNIYQLNGFDIFSSLAAVHTNTELERILCIMWSIWTERNKEIHGTKPKSTSIICSFADHYVNQYINSTLQPQGFDSNGLPHPQPTGAKSISTTQTEPIKWTHPPAGCLKLNVDAAFDEDGSVIGVGAVVRDYFGDVVGAFSKSLPGCYSPKEMEAMGLIHSLQWILSNQMHIDYIETDSLIVANAINKHPSVGQVSLFYDLIDDISLLLSSFPRVSISHVKRDANKAAHGLARFALRLDNTCSWLGEIPSPIHTVIVMDSIQ</sequence>
<dbReference type="AlphaFoldDB" id="A0A803NY29"/>
<dbReference type="InterPro" id="IPR044730">
    <property type="entry name" value="RNase_H-like_dom_plant"/>
</dbReference>
<reference evidence="3" key="2">
    <citation type="submission" date="2021-03" db="UniProtKB">
        <authorList>
            <consortium name="EnsemblPlants"/>
        </authorList>
    </citation>
    <scope>IDENTIFICATION</scope>
</reference>
<dbReference type="CDD" id="cd06222">
    <property type="entry name" value="RNase_H_like"/>
    <property type="match status" value="1"/>
</dbReference>
<dbReference type="SUPFAM" id="SSF53098">
    <property type="entry name" value="Ribonuclease H-like"/>
    <property type="match status" value="1"/>
</dbReference>
<dbReference type="GO" id="GO:0003676">
    <property type="term" value="F:nucleic acid binding"/>
    <property type="evidence" value="ECO:0007669"/>
    <property type="project" value="InterPro"/>
</dbReference>
<evidence type="ECO:0000259" key="2">
    <source>
        <dbReference type="Pfam" id="PF13966"/>
    </source>
</evidence>
<dbReference type="PANTHER" id="PTHR47074:SF48">
    <property type="entry name" value="POLYNUCLEOTIDYL TRANSFERASE, RIBONUCLEASE H-LIKE SUPERFAMILY PROTEIN"/>
    <property type="match status" value="1"/>
</dbReference>
<accession>A0A803NY29</accession>
<dbReference type="InterPro" id="IPR036397">
    <property type="entry name" value="RNaseH_sf"/>
</dbReference>
<evidence type="ECO:0008006" key="5">
    <source>
        <dbReference type="Google" id="ProtNLM"/>
    </source>
</evidence>
<dbReference type="InterPro" id="IPR002156">
    <property type="entry name" value="RNaseH_domain"/>
</dbReference>
<reference evidence="3" key="1">
    <citation type="submission" date="2018-11" db="EMBL/GenBank/DDBJ databases">
        <authorList>
            <person name="Grassa J C."/>
        </authorList>
    </citation>
    <scope>NUCLEOTIDE SEQUENCE [LARGE SCALE GENOMIC DNA]</scope>
</reference>
<evidence type="ECO:0000259" key="1">
    <source>
        <dbReference type="Pfam" id="PF13456"/>
    </source>
</evidence>
<dbReference type="EnsemblPlants" id="evm.model.02.2582">
    <property type="protein sequence ID" value="cds.evm.model.02.2582"/>
    <property type="gene ID" value="evm.TU.02.2582"/>
</dbReference>
<evidence type="ECO:0000313" key="3">
    <source>
        <dbReference type="EnsemblPlants" id="cds.evm.model.02.2582"/>
    </source>
</evidence>
<dbReference type="OMA" id="ICHTHSE"/>
<dbReference type="Proteomes" id="UP000596661">
    <property type="component" value="Chromosome 2"/>
</dbReference>
<evidence type="ECO:0000313" key="4">
    <source>
        <dbReference type="Proteomes" id="UP000596661"/>
    </source>
</evidence>
<protein>
    <recommendedName>
        <fullName evidence="5">RNase H type-1 domain-containing protein</fullName>
    </recommendedName>
</protein>
<dbReference type="Pfam" id="PF13966">
    <property type="entry name" value="zf-RVT"/>
    <property type="match status" value="1"/>
</dbReference>
<dbReference type="Pfam" id="PF13456">
    <property type="entry name" value="RVT_3"/>
    <property type="match status" value="1"/>
</dbReference>
<feature type="domain" description="Reverse transcriptase zinc-binding" evidence="2">
    <location>
        <begin position="10"/>
        <end position="82"/>
    </location>
</feature>
<dbReference type="OrthoDB" id="1632105at2759"/>
<dbReference type="InterPro" id="IPR026960">
    <property type="entry name" value="RVT-Znf"/>
</dbReference>
<proteinExistence type="predicted"/>
<name>A0A803NY29_CANSA</name>
<dbReference type="InterPro" id="IPR052929">
    <property type="entry name" value="RNase_H-like_EbsB-rel"/>
</dbReference>
<feature type="domain" description="RNase H type-1" evidence="1">
    <location>
        <begin position="204"/>
        <end position="328"/>
    </location>
</feature>
<organism evidence="3 4">
    <name type="scientific">Cannabis sativa</name>
    <name type="common">Hemp</name>
    <name type="synonym">Marijuana</name>
    <dbReference type="NCBI Taxonomy" id="3483"/>
    <lineage>
        <taxon>Eukaryota</taxon>
        <taxon>Viridiplantae</taxon>
        <taxon>Streptophyta</taxon>
        <taxon>Embryophyta</taxon>
        <taxon>Tracheophyta</taxon>
        <taxon>Spermatophyta</taxon>
        <taxon>Magnoliopsida</taxon>
        <taxon>eudicotyledons</taxon>
        <taxon>Gunneridae</taxon>
        <taxon>Pentapetalae</taxon>
        <taxon>rosids</taxon>
        <taxon>fabids</taxon>
        <taxon>Rosales</taxon>
        <taxon>Cannabaceae</taxon>
        <taxon>Cannabis</taxon>
    </lineage>
</organism>
<dbReference type="InterPro" id="IPR012337">
    <property type="entry name" value="RNaseH-like_sf"/>
</dbReference>
<dbReference type="PANTHER" id="PTHR47074">
    <property type="entry name" value="BNAC02G40300D PROTEIN"/>
    <property type="match status" value="1"/>
</dbReference>
<dbReference type="Gramene" id="evm.model.02.2582">
    <property type="protein sequence ID" value="cds.evm.model.02.2582"/>
    <property type="gene ID" value="evm.TU.02.2582"/>
</dbReference>
<dbReference type="EMBL" id="UZAU01000235">
    <property type="status" value="NOT_ANNOTATED_CDS"/>
    <property type="molecule type" value="Genomic_DNA"/>
</dbReference>
<dbReference type="GO" id="GO:0004523">
    <property type="term" value="F:RNA-DNA hybrid ribonuclease activity"/>
    <property type="evidence" value="ECO:0007669"/>
    <property type="project" value="InterPro"/>
</dbReference>
<dbReference type="Gene3D" id="3.30.420.10">
    <property type="entry name" value="Ribonuclease H-like superfamily/Ribonuclease H"/>
    <property type="match status" value="1"/>
</dbReference>